<keyword evidence="2" id="KW-1185">Reference proteome</keyword>
<dbReference type="EMBL" id="KQ964429">
    <property type="protein sequence ID" value="KXN73944.1"/>
    <property type="molecule type" value="Genomic_DNA"/>
</dbReference>
<dbReference type="Proteomes" id="UP000070444">
    <property type="component" value="Unassembled WGS sequence"/>
</dbReference>
<organism evidence="1 2">
    <name type="scientific">Conidiobolus coronatus (strain ATCC 28846 / CBS 209.66 / NRRL 28638)</name>
    <name type="common">Delacroixia coronata</name>
    <dbReference type="NCBI Taxonomy" id="796925"/>
    <lineage>
        <taxon>Eukaryota</taxon>
        <taxon>Fungi</taxon>
        <taxon>Fungi incertae sedis</taxon>
        <taxon>Zoopagomycota</taxon>
        <taxon>Entomophthoromycotina</taxon>
        <taxon>Entomophthoromycetes</taxon>
        <taxon>Entomophthorales</taxon>
        <taxon>Ancylistaceae</taxon>
        <taxon>Conidiobolus</taxon>
    </lineage>
</organism>
<gene>
    <name evidence="1" type="ORF">CONCODRAFT_3013</name>
</gene>
<proteinExistence type="predicted"/>
<name>A0A137PG23_CONC2</name>
<dbReference type="AlphaFoldDB" id="A0A137PG23"/>
<reference evidence="1 2" key="1">
    <citation type="journal article" date="2015" name="Genome Biol. Evol.">
        <title>Phylogenomic analyses indicate that early fungi evolved digesting cell walls of algal ancestors of land plants.</title>
        <authorList>
            <person name="Chang Y."/>
            <person name="Wang S."/>
            <person name="Sekimoto S."/>
            <person name="Aerts A.L."/>
            <person name="Choi C."/>
            <person name="Clum A."/>
            <person name="LaButti K.M."/>
            <person name="Lindquist E.A."/>
            <person name="Yee Ngan C."/>
            <person name="Ohm R.A."/>
            <person name="Salamov A.A."/>
            <person name="Grigoriev I.V."/>
            <person name="Spatafora J.W."/>
            <person name="Berbee M.L."/>
        </authorList>
    </citation>
    <scope>NUCLEOTIDE SEQUENCE [LARGE SCALE GENOMIC DNA]</scope>
    <source>
        <strain evidence="1 2">NRRL 28638</strain>
    </source>
</reference>
<evidence type="ECO:0000313" key="1">
    <source>
        <dbReference type="EMBL" id="KXN73944.1"/>
    </source>
</evidence>
<sequence length="149" mass="17045">MFDPYQSWFSSCQLFNSIVVNRPNSFLGMATISLILKIQILSQNSQCVQTNSFYNQFSQLTQFRVPDIYSTHSYDQCASSSEIVKYIKKTPFLSIPLNSPMLISSFSTITPGFEEISTLNYYIIDRFRSARTEYSHLPACIPPSHISKV</sequence>
<evidence type="ECO:0000313" key="2">
    <source>
        <dbReference type="Proteomes" id="UP000070444"/>
    </source>
</evidence>
<accession>A0A137PG23</accession>
<protein>
    <submittedName>
        <fullName evidence="1">Uncharacterized protein</fullName>
    </submittedName>
</protein>